<accession>A0ABY4DZN7</accession>
<dbReference type="PROSITE" id="PS51197">
    <property type="entry name" value="HTH_RRF2_2"/>
    <property type="match status" value="1"/>
</dbReference>
<dbReference type="SUPFAM" id="SSF46785">
    <property type="entry name" value="Winged helix' DNA-binding domain"/>
    <property type="match status" value="1"/>
</dbReference>
<proteinExistence type="predicted"/>
<evidence type="ECO:0000313" key="3">
    <source>
        <dbReference type="Proteomes" id="UP000832011"/>
    </source>
</evidence>
<dbReference type="Pfam" id="PF02082">
    <property type="entry name" value="Rrf2"/>
    <property type="match status" value="1"/>
</dbReference>
<keyword evidence="1" id="KW-0238">DNA-binding</keyword>
<evidence type="ECO:0000313" key="2">
    <source>
        <dbReference type="EMBL" id="UOO88459.1"/>
    </source>
</evidence>
<reference evidence="2 3" key="1">
    <citation type="journal article" date="2022" name="Res Sq">
        <title>Evolution of multicellular longitudinally dividing oral cavity symbionts (Neisseriaceae).</title>
        <authorList>
            <person name="Nyongesa S."/>
            <person name="Weber P."/>
            <person name="Bernet E."/>
            <person name="Pullido F."/>
            <person name="Nieckarz M."/>
            <person name="Delaby M."/>
            <person name="Nieves C."/>
            <person name="Viehboeck T."/>
            <person name="Krause N."/>
            <person name="Rivera-Millot A."/>
            <person name="Nakamura A."/>
            <person name="Vischer N."/>
            <person name="VanNieuwenhze M."/>
            <person name="Brun Y."/>
            <person name="Cava F."/>
            <person name="Bulgheresi S."/>
            <person name="Veyrier F."/>
        </authorList>
    </citation>
    <scope>NUCLEOTIDE SEQUENCE [LARGE SCALE GENOMIC DNA]</scope>
    <source>
        <strain evidence="2 3">SN4</strain>
    </source>
</reference>
<name>A0ABY4DZN7_9NEIS</name>
<dbReference type="EMBL" id="CP091511">
    <property type="protein sequence ID" value="UOO88459.1"/>
    <property type="molecule type" value="Genomic_DNA"/>
</dbReference>
<keyword evidence="3" id="KW-1185">Reference proteome</keyword>
<protein>
    <submittedName>
        <fullName evidence="2">Fe-S cluster assembly transcription factor</fullName>
    </submittedName>
</protein>
<dbReference type="PANTHER" id="PTHR33221:SF5">
    <property type="entry name" value="HTH-TYPE TRANSCRIPTIONAL REGULATOR ISCR"/>
    <property type="match status" value="1"/>
</dbReference>
<dbReference type="RefSeq" id="WP_058357857.1">
    <property type="nucleotide sequence ID" value="NZ_CABKVG010000010.1"/>
</dbReference>
<gene>
    <name evidence="2" type="ORF">LVJ82_13415</name>
</gene>
<dbReference type="PANTHER" id="PTHR33221">
    <property type="entry name" value="WINGED HELIX-TURN-HELIX TRANSCRIPTIONAL REGULATOR, RRF2 FAMILY"/>
    <property type="match status" value="1"/>
</dbReference>
<evidence type="ECO:0000256" key="1">
    <source>
        <dbReference type="ARBA" id="ARBA00023125"/>
    </source>
</evidence>
<dbReference type="Proteomes" id="UP000832011">
    <property type="component" value="Chromosome"/>
</dbReference>
<sequence>MRLTTKGRFAVSAMLDLALHDQDGAVSLTAISERQHISLAYLEQLFVKLRRAQLVKSIRGPGGGYVLNHPTDSINIANIVNAVEDGLDATQCGGKGNCHGDAPCMTHSLWENLNKTIDDYLSNICLDDLVKQQYAPQEHTVRFNEPTIS</sequence>
<dbReference type="Gene3D" id="1.10.10.10">
    <property type="entry name" value="Winged helix-like DNA-binding domain superfamily/Winged helix DNA-binding domain"/>
    <property type="match status" value="1"/>
</dbReference>
<dbReference type="NCBIfam" id="TIGR00738">
    <property type="entry name" value="rrf2_super"/>
    <property type="match status" value="1"/>
</dbReference>
<dbReference type="InterPro" id="IPR000944">
    <property type="entry name" value="Tscrpt_reg_Rrf2"/>
</dbReference>
<dbReference type="InterPro" id="IPR036388">
    <property type="entry name" value="WH-like_DNA-bd_sf"/>
</dbReference>
<organism evidence="2 3">
    <name type="scientific">Vitreoscilla massiliensis</name>
    <dbReference type="NCBI Taxonomy" id="1689272"/>
    <lineage>
        <taxon>Bacteria</taxon>
        <taxon>Pseudomonadati</taxon>
        <taxon>Pseudomonadota</taxon>
        <taxon>Betaproteobacteria</taxon>
        <taxon>Neisseriales</taxon>
        <taxon>Neisseriaceae</taxon>
        <taxon>Vitreoscilla</taxon>
    </lineage>
</organism>
<dbReference type="InterPro" id="IPR036390">
    <property type="entry name" value="WH_DNA-bd_sf"/>
</dbReference>